<accession>A0A1F7RFD7</accession>
<dbReference type="Gene3D" id="3.40.50.620">
    <property type="entry name" value="HUPs"/>
    <property type="match status" value="1"/>
</dbReference>
<dbReference type="NCBIfam" id="TIGR00233">
    <property type="entry name" value="trpS"/>
    <property type="match status" value="1"/>
</dbReference>
<dbReference type="Pfam" id="PF00579">
    <property type="entry name" value="tRNA-synt_1b"/>
    <property type="match status" value="1"/>
</dbReference>
<dbReference type="Proteomes" id="UP000178526">
    <property type="component" value="Unassembled WGS sequence"/>
</dbReference>
<dbReference type="FunFam" id="1.10.240.10:FF:000005">
    <property type="entry name" value="Tryptophan--tRNA ligase"/>
    <property type="match status" value="1"/>
</dbReference>
<proteinExistence type="inferred from homology"/>
<dbReference type="GO" id="GO:0005829">
    <property type="term" value="C:cytosol"/>
    <property type="evidence" value="ECO:0007669"/>
    <property type="project" value="TreeGrafter"/>
</dbReference>
<reference evidence="11 12" key="1">
    <citation type="journal article" date="2016" name="Nat. Commun.">
        <title>Thousands of microbial genomes shed light on interconnected biogeochemical processes in an aquifer system.</title>
        <authorList>
            <person name="Anantharaman K."/>
            <person name="Brown C.T."/>
            <person name="Hug L.A."/>
            <person name="Sharon I."/>
            <person name="Castelle C.J."/>
            <person name="Probst A.J."/>
            <person name="Thomas B.C."/>
            <person name="Singh A."/>
            <person name="Wilkins M.J."/>
            <person name="Karaoz U."/>
            <person name="Brodie E.L."/>
            <person name="Williams K.H."/>
            <person name="Hubbard S.S."/>
            <person name="Banfield J.F."/>
        </authorList>
    </citation>
    <scope>NUCLEOTIDE SEQUENCE [LARGE SCALE GENOMIC DNA]</scope>
</reference>
<evidence type="ECO:0000256" key="9">
    <source>
        <dbReference type="NCBIfam" id="TIGR00233"/>
    </source>
</evidence>
<evidence type="ECO:0000256" key="7">
    <source>
        <dbReference type="ARBA" id="ARBA00023146"/>
    </source>
</evidence>
<dbReference type="PANTHER" id="PTHR43766:SF1">
    <property type="entry name" value="TRYPTOPHAN--TRNA LIGASE, MITOCHONDRIAL"/>
    <property type="match status" value="1"/>
</dbReference>
<name>A0A1F7RFD7_9BACT</name>
<sequence length="332" mass="38393">MEKSKKQRAISGIRPTGKLHLGHLIGVLDNWREMQENFKCFFFVADWHALTTEYDDPSKIKVYSKEMVLDWLAAGIDPEKGIIFLQSDIKEHAELYLMLSMIVPIPWLERVPSYKEIKEELTNKDLSTYGFLGYPVLQASDILIYKADVVPVGIDQVPHVELTREIARRFNNLYGTETFVEPQAKLTVTPKLLGLDGRKMGKSYNNCIYLSDPREVVSEKVMHMMTDPLRVKRSDCGDPEVSIVFGYHKIFSPHEKVKEIGEKCRTAQIGCVECKKELIKNLWGYLEQFQFRRSDISKKWKDVDDIFFEGGKKAREFSSKTIKEIKEAMKII</sequence>
<dbReference type="InterPro" id="IPR050203">
    <property type="entry name" value="Trp-tRNA_synthetase"/>
</dbReference>
<evidence type="ECO:0000313" key="12">
    <source>
        <dbReference type="Proteomes" id="UP000178526"/>
    </source>
</evidence>
<dbReference type="GO" id="GO:0006436">
    <property type="term" value="P:tryptophanyl-tRNA aminoacylation"/>
    <property type="evidence" value="ECO:0007669"/>
    <property type="project" value="UniProtKB-UniRule"/>
</dbReference>
<dbReference type="CDD" id="cd00806">
    <property type="entry name" value="TrpRS_core"/>
    <property type="match status" value="1"/>
</dbReference>
<comment type="similarity">
    <text evidence="1 10">Belongs to the class-I aminoacyl-tRNA synthetase family.</text>
</comment>
<evidence type="ECO:0000256" key="3">
    <source>
        <dbReference type="ARBA" id="ARBA00022598"/>
    </source>
</evidence>
<comment type="caution">
    <text evidence="11">The sequence shown here is derived from an EMBL/GenBank/DDBJ whole genome shotgun (WGS) entry which is preliminary data.</text>
</comment>
<evidence type="ECO:0000256" key="4">
    <source>
        <dbReference type="ARBA" id="ARBA00022741"/>
    </source>
</evidence>
<evidence type="ECO:0000256" key="5">
    <source>
        <dbReference type="ARBA" id="ARBA00022840"/>
    </source>
</evidence>
<dbReference type="EC" id="6.1.1.2" evidence="2 9"/>
<dbReference type="SUPFAM" id="SSF52374">
    <property type="entry name" value="Nucleotidylyl transferase"/>
    <property type="match status" value="1"/>
</dbReference>
<dbReference type="GO" id="GO:0005524">
    <property type="term" value="F:ATP binding"/>
    <property type="evidence" value="ECO:0007669"/>
    <property type="project" value="UniProtKB-KW"/>
</dbReference>
<dbReference type="AlphaFoldDB" id="A0A1F7RFD7"/>
<protein>
    <recommendedName>
        <fullName evidence="2 9">Tryptophan--tRNA ligase</fullName>
        <ecNumber evidence="2 9">6.1.1.2</ecNumber>
    </recommendedName>
</protein>
<dbReference type="InterPro" id="IPR002306">
    <property type="entry name" value="Trp-tRNA-ligase"/>
</dbReference>
<dbReference type="GO" id="GO:0004830">
    <property type="term" value="F:tryptophan-tRNA ligase activity"/>
    <property type="evidence" value="ECO:0007669"/>
    <property type="project" value="UniProtKB-UniRule"/>
</dbReference>
<evidence type="ECO:0000256" key="6">
    <source>
        <dbReference type="ARBA" id="ARBA00022917"/>
    </source>
</evidence>
<dbReference type="InterPro" id="IPR014729">
    <property type="entry name" value="Rossmann-like_a/b/a_fold"/>
</dbReference>
<dbReference type="PROSITE" id="PS00178">
    <property type="entry name" value="AA_TRNA_LIGASE_I"/>
    <property type="match status" value="1"/>
</dbReference>
<evidence type="ECO:0000313" key="11">
    <source>
        <dbReference type="EMBL" id="OGL40141.1"/>
    </source>
</evidence>
<dbReference type="EMBL" id="MGDB01000107">
    <property type="protein sequence ID" value="OGL40141.1"/>
    <property type="molecule type" value="Genomic_DNA"/>
</dbReference>
<dbReference type="PRINTS" id="PR01039">
    <property type="entry name" value="TRNASYNTHTRP"/>
</dbReference>
<evidence type="ECO:0000256" key="10">
    <source>
        <dbReference type="RuleBase" id="RU363036"/>
    </source>
</evidence>
<keyword evidence="5 10" id="KW-0067">ATP-binding</keyword>
<dbReference type="Gene3D" id="1.10.240.10">
    <property type="entry name" value="Tyrosyl-Transfer RNA Synthetase"/>
    <property type="match status" value="1"/>
</dbReference>
<dbReference type="InterPro" id="IPR002305">
    <property type="entry name" value="aa-tRNA-synth_Ic"/>
</dbReference>
<keyword evidence="7 10" id="KW-0030">Aminoacyl-tRNA synthetase</keyword>
<keyword evidence="6 10" id="KW-0648">Protein biosynthesis</keyword>
<gene>
    <name evidence="11" type="ORF">A2042_02825</name>
</gene>
<keyword evidence="4 10" id="KW-0547">Nucleotide-binding</keyword>
<evidence type="ECO:0000256" key="2">
    <source>
        <dbReference type="ARBA" id="ARBA00013161"/>
    </source>
</evidence>
<keyword evidence="3 10" id="KW-0436">Ligase</keyword>
<evidence type="ECO:0000256" key="8">
    <source>
        <dbReference type="ARBA" id="ARBA00049929"/>
    </source>
</evidence>
<evidence type="ECO:0000256" key="1">
    <source>
        <dbReference type="ARBA" id="ARBA00005594"/>
    </source>
</evidence>
<comment type="catalytic activity">
    <reaction evidence="8">
        <text>tRNA(Trp) + L-tryptophan + ATP = L-tryptophyl-tRNA(Trp) + AMP + diphosphate + H(+)</text>
        <dbReference type="Rhea" id="RHEA:24080"/>
        <dbReference type="Rhea" id="RHEA-COMP:9671"/>
        <dbReference type="Rhea" id="RHEA-COMP:9705"/>
        <dbReference type="ChEBI" id="CHEBI:15378"/>
        <dbReference type="ChEBI" id="CHEBI:30616"/>
        <dbReference type="ChEBI" id="CHEBI:33019"/>
        <dbReference type="ChEBI" id="CHEBI:57912"/>
        <dbReference type="ChEBI" id="CHEBI:78442"/>
        <dbReference type="ChEBI" id="CHEBI:78535"/>
        <dbReference type="ChEBI" id="CHEBI:456215"/>
        <dbReference type="EC" id="6.1.1.2"/>
    </reaction>
</comment>
<organism evidence="11 12">
    <name type="scientific">Candidatus Schekmanbacteria bacterium GWA2_38_11</name>
    <dbReference type="NCBI Taxonomy" id="1817876"/>
    <lineage>
        <taxon>Bacteria</taxon>
        <taxon>Candidatus Schekmaniibacteriota</taxon>
    </lineage>
</organism>
<dbReference type="PANTHER" id="PTHR43766">
    <property type="entry name" value="TRYPTOPHAN--TRNA LIGASE, MITOCHONDRIAL"/>
    <property type="match status" value="1"/>
</dbReference>
<dbReference type="InterPro" id="IPR001412">
    <property type="entry name" value="aa-tRNA-synth_I_CS"/>
</dbReference>